<protein>
    <submittedName>
        <fullName evidence="1">Uncharacterized protein</fullName>
    </submittedName>
</protein>
<dbReference type="AlphaFoldDB" id="A0A7S6RCJ4"/>
<sequence length="57" mass="6186">MIAFTYTKIITPVVFISKDVTSGQAKHLGLGQQFNNSSVVFAKLGTVVFIKLDTPLT</sequence>
<keyword evidence="2" id="KW-1185">Reference proteome</keyword>
<name>A0A7S6RCJ4_9CYAN</name>
<accession>A0A7S6RCJ4</accession>
<reference evidence="2" key="1">
    <citation type="submission" date="2020-10" db="EMBL/GenBank/DDBJ databases">
        <title>Genome-based taxonomic classification of the species Anabaenopsis elenkinii.</title>
        <authorList>
            <person name="Delbaje E."/>
            <person name="Andreote A.P.D."/>
            <person name="Pellegrinetti T.A."/>
            <person name="Cruz R.B."/>
            <person name="Branco L.H.Z."/>
            <person name="Fiore M.F."/>
        </authorList>
    </citation>
    <scope>NUCLEOTIDE SEQUENCE [LARGE SCALE GENOMIC DNA]</scope>
    <source>
        <strain evidence="2">CCIBt3563</strain>
    </source>
</reference>
<gene>
    <name evidence="1" type="ORF">IM676_16725</name>
</gene>
<dbReference type="EMBL" id="CP063311">
    <property type="protein sequence ID" value="QOV22301.1"/>
    <property type="molecule type" value="Genomic_DNA"/>
</dbReference>
<evidence type="ECO:0000313" key="2">
    <source>
        <dbReference type="Proteomes" id="UP000593846"/>
    </source>
</evidence>
<evidence type="ECO:0000313" key="1">
    <source>
        <dbReference type="EMBL" id="QOV22301.1"/>
    </source>
</evidence>
<dbReference type="Proteomes" id="UP000593846">
    <property type="component" value="Chromosome"/>
</dbReference>
<organism evidence="1 2">
    <name type="scientific">Anabaenopsis elenkinii CCIBt3563</name>
    <dbReference type="NCBI Taxonomy" id="2779889"/>
    <lineage>
        <taxon>Bacteria</taxon>
        <taxon>Bacillati</taxon>
        <taxon>Cyanobacteriota</taxon>
        <taxon>Cyanophyceae</taxon>
        <taxon>Nostocales</taxon>
        <taxon>Nodulariaceae</taxon>
        <taxon>Anabaenopsis</taxon>
    </lineage>
</organism>
<dbReference type="KEGG" id="aee:IM676_16725"/>
<proteinExistence type="predicted"/>